<feature type="transmembrane region" description="Helical" evidence="1">
    <location>
        <begin position="76"/>
        <end position="94"/>
    </location>
</feature>
<evidence type="ECO:0000313" key="2">
    <source>
        <dbReference type="EMBL" id="KKP31344.1"/>
    </source>
</evidence>
<dbReference type="AlphaFoldDB" id="A0A0F9YIJ0"/>
<name>A0A0F9YIJ0_9BACT</name>
<sequence length="209" mass="24220">MSVFLIGAVVGDLPQVLFDLKHNFYHLKTLWQYTLDTFRGVSDAGFTYYHFLHFWPLVILAISYLVYIVIQKNKHLGILLIVIYIIVNLNSSLINFNKPVGMSEGLNLTKLIKTSKIIAEKSSNNFNIVTLYDFDTRGYTLRYLTKYIFNKTPMGILDYPSSPEIFSLAENNYNFKGSVPWELTFLKPYNIEVIEKIGDDFSLYKITKK</sequence>
<accession>A0A0F9YIJ0</accession>
<dbReference type="Proteomes" id="UP000034803">
    <property type="component" value="Unassembled WGS sequence"/>
</dbReference>
<keyword evidence="1" id="KW-0472">Membrane</keyword>
<feature type="transmembrane region" description="Helical" evidence="1">
    <location>
        <begin position="48"/>
        <end position="69"/>
    </location>
</feature>
<protein>
    <submittedName>
        <fullName evidence="2">Uncharacterized protein</fullName>
    </submittedName>
</protein>
<gene>
    <name evidence="2" type="ORF">UR21_C0011G0025</name>
</gene>
<evidence type="ECO:0000313" key="3">
    <source>
        <dbReference type="Proteomes" id="UP000034803"/>
    </source>
</evidence>
<organism evidence="2 3">
    <name type="scientific">Candidatus Woesebacteria bacterium GW2011_GWC2_31_9</name>
    <dbReference type="NCBI Taxonomy" id="1618586"/>
    <lineage>
        <taxon>Bacteria</taxon>
        <taxon>Candidatus Woeseibacteriota</taxon>
    </lineage>
</organism>
<keyword evidence="1" id="KW-0812">Transmembrane</keyword>
<dbReference type="EMBL" id="LBOI01000011">
    <property type="protein sequence ID" value="KKP31344.1"/>
    <property type="molecule type" value="Genomic_DNA"/>
</dbReference>
<evidence type="ECO:0000256" key="1">
    <source>
        <dbReference type="SAM" id="Phobius"/>
    </source>
</evidence>
<reference evidence="2 3" key="1">
    <citation type="journal article" date="2015" name="Nature">
        <title>rRNA introns, odd ribosomes, and small enigmatic genomes across a large radiation of phyla.</title>
        <authorList>
            <person name="Brown C.T."/>
            <person name="Hug L.A."/>
            <person name="Thomas B.C."/>
            <person name="Sharon I."/>
            <person name="Castelle C.J."/>
            <person name="Singh A."/>
            <person name="Wilkins M.J."/>
            <person name="Williams K.H."/>
            <person name="Banfield J.F."/>
        </authorList>
    </citation>
    <scope>NUCLEOTIDE SEQUENCE [LARGE SCALE GENOMIC DNA]</scope>
</reference>
<keyword evidence="1" id="KW-1133">Transmembrane helix</keyword>
<comment type="caution">
    <text evidence="2">The sequence shown here is derived from an EMBL/GenBank/DDBJ whole genome shotgun (WGS) entry which is preliminary data.</text>
</comment>
<proteinExistence type="predicted"/>